<keyword evidence="3" id="KW-1185">Reference proteome</keyword>
<accession>A0ABV8A3Z7</accession>
<protein>
    <submittedName>
        <fullName evidence="2">GNAT family N-acetyltransferase</fullName>
        <ecNumber evidence="2">2.3.-.-</ecNumber>
    </submittedName>
</protein>
<dbReference type="EC" id="2.3.-.-" evidence="2"/>
<proteinExistence type="predicted"/>
<dbReference type="CDD" id="cd04301">
    <property type="entry name" value="NAT_SF"/>
    <property type="match status" value="1"/>
</dbReference>
<dbReference type="PROSITE" id="PS51186">
    <property type="entry name" value="GNAT"/>
    <property type="match status" value="1"/>
</dbReference>
<dbReference type="GO" id="GO:0016746">
    <property type="term" value="F:acyltransferase activity"/>
    <property type="evidence" value="ECO:0007669"/>
    <property type="project" value="UniProtKB-KW"/>
</dbReference>
<keyword evidence="2" id="KW-0808">Transferase</keyword>
<sequence>MNTYKIEQATPDTLNDIYALHDPAEAAQRLPALIQRMAEGKTSADRFWLLRSPRGVEAVVNLTPLASIPLFPRYRADTPPEQVTEFLRHLKALVADQPEQQLVLDSQFVQLDAAPVEAAGWVMDDALVVYETDLRNVSLPLSPDALEGGSELLERPDVQALLHELGQSDWEWHPDWVVVGLPDATGKAVALGAFGPSSRPRWGNLNMIGVQPSVRGQGYGTRLHAHLLARAAERFEWHGGGTEAENHAMRRIFEKNGSVLISTQIYFR</sequence>
<dbReference type="Proteomes" id="UP001595748">
    <property type="component" value="Unassembled WGS sequence"/>
</dbReference>
<dbReference type="SUPFAM" id="SSF55729">
    <property type="entry name" value="Acyl-CoA N-acyltransferases (Nat)"/>
    <property type="match status" value="1"/>
</dbReference>
<dbReference type="InterPro" id="IPR016181">
    <property type="entry name" value="Acyl_CoA_acyltransferase"/>
</dbReference>
<gene>
    <name evidence="2" type="ORF">ACFOPQ_00450</name>
</gene>
<evidence type="ECO:0000313" key="2">
    <source>
        <dbReference type="EMBL" id="MFC3859241.1"/>
    </source>
</evidence>
<evidence type="ECO:0000313" key="3">
    <source>
        <dbReference type="Proteomes" id="UP001595748"/>
    </source>
</evidence>
<dbReference type="InterPro" id="IPR000182">
    <property type="entry name" value="GNAT_dom"/>
</dbReference>
<evidence type="ECO:0000259" key="1">
    <source>
        <dbReference type="PROSITE" id="PS51186"/>
    </source>
</evidence>
<comment type="caution">
    <text evidence="2">The sequence shown here is derived from an EMBL/GenBank/DDBJ whole genome shotgun (WGS) entry which is preliminary data.</text>
</comment>
<organism evidence="2 3">
    <name type="scientific">Deinococcus antarcticus</name>
    <dbReference type="NCBI Taxonomy" id="1298767"/>
    <lineage>
        <taxon>Bacteria</taxon>
        <taxon>Thermotogati</taxon>
        <taxon>Deinococcota</taxon>
        <taxon>Deinococci</taxon>
        <taxon>Deinococcales</taxon>
        <taxon>Deinococcaceae</taxon>
        <taxon>Deinococcus</taxon>
    </lineage>
</organism>
<feature type="domain" description="N-acetyltransferase" evidence="1">
    <location>
        <begin position="132"/>
        <end position="268"/>
    </location>
</feature>
<name>A0ABV8A3Z7_9DEIO</name>
<reference evidence="3" key="1">
    <citation type="journal article" date="2019" name="Int. J. Syst. Evol. Microbiol.">
        <title>The Global Catalogue of Microorganisms (GCM) 10K type strain sequencing project: providing services to taxonomists for standard genome sequencing and annotation.</title>
        <authorList>
            <consortium name="The Broad Institute Genomics Platform"/>
            <consortium name="The Broad Institute Genome Sequencing Center for Infectious Disease"/>
            <person name="Wu L."/>
            <person name="Ma J."/>
        </authorList>
    </citation>
    <scope>NUCLEOTIDE SEQUENCE [LARGE SCALE GENOMIC DNA]</scope>
    <source>
        <strain evidence="3">CCTCC AB 2013263</strain>
    </source>
</reference>
<dbReference type="Pfam" id="PF00583">
    <property type="entry name" value="Acetyltransf_1"/>
    <property type="match status" value="1"/>
</dbReference>
<dbReference type="RefSeq" id="WP_380075407.1">
    <property type="nucleotide sequence ID" value="NZ_JBHRZF010000005.1"/>
</dbReference>
<dbReference type="EMBL" id="JBHRZF010000005">
    <property type="protein sequence ID" value="MFC3859241.1"/>
    <property type="molecule type" value="Genomic_DNA"/>
</dbReference>
<keyword evidence="2" id="KW-0012">Acyltransferase</keyword>
<dbReference type="Gene3D" id="3.40.630.30">
    <property type="match status" value="1"/>
</dbReference>